<dbReference type="InterPro" id="IPR052929">
    <property type="entry name" value="RNase_H-like_EbsB-rel"/>
</dbReference>
<dbReference type="GO" id="GO:0004523">
    <property type="term" value="F:RNA-DNA hybrid ribonuclease activity"/>
    <property type="evidence" value="ECO:0007669"/>
    <property type="project" value="InterPro"/>
</dbReference>
<dbReference type="Pfam" id="PF13456">
    <property type="entry name" value="RVT_3"/>
    <property type="match status" value="1"/>
</dbReference>
<dbReference type="AlphaFoldDB" id="A0A1E5WH92"/>
<dbReference type="GO" id="GO:0003676">
    <property type="term" value="F:nucleic acid binding"/>
    <property type="evidence" value="ECO:0007669"/>
    <property type="project" value="InterPro"/>
</dbReference>
<organism evidence="2 3">
    <name type="scientific">Dichanthelium oligosanthes</name>
    <dbReference type="NCBI Taxonomy" id="888268"/>
    <lineage>
        <taxon>Eukaryota</taxon>
        <taxon>Viridiplantae</taxon>
        <taxon>Streptophyta</taxon>
        <taxon>Embryophyta</taxon>
        <taxon>Tracheophyta</taxon>
        <taxon>Spermatophyta</taxon>
        <taxon>Magnoliopsida</taxon>
        <taxon>Liliopsida</taxon>
        <taxon>Poales</taxon>
        <taxon>Poaceae</taxon>
        <taxon>PACMAD clade</taxon>
        <taxon>Panicoideae</taxon>
        <taxon>Panicodae</taxon>
        <taxon>Paniceae</taxon>
        <taxon>Dichantheliinae</taxon>
        <taxon>Dichanthelium</taxon>
    </lineage>
</organism>
<feature type="domain" description="RNase H type-1" evidence="1">
    <location>
        <begin position="2"/>
        <end position="79"/>
    </location>
</feature>
<accession>A0A1E5WH92</accession>
<gene>
    <name evidence="2" type="ORF">BAE44_0002215</name>
</gene>
<comment type="caution">
    <text evidence="2">The sequence shown here is derived from an EMBL/GenBank/DDBJ whole genome shotgun (WGS) entry which is preliminary data.</text>
</comment>
<protein>
    <recommendedName>
        <fullName evidence="1">RNase H type-1 domain-containing protein</fullName>
    </recommendedName>
</protein>
<dbReference type="STRING" id="888268.A0A1E5WH92"/>
<dbReference type="PANTHER" id="PTHR47074">
    <property type="entry name" value="BNAC02G40300D PROTEIN"/>
    <property type="match status" value="1"/>
</dbReference>
<proteinExistence type="predicted"/>
<evidence type="ECO:0000313" key="3">
    <source>
        <dbReference type="Proteomes" id="UP000095767"/>
    </source>
</evidence>
<sequence>MGLGIVVRDHSGDFLAAYRQGIDKITNPEIAEAVAFRRAILFALGLPCNQAIIATDCLSLFQKLRSEAIDGSHIGNHHSRYKESGLCF</sequence>
<dbReference type="PANTHER" id="PTHR47074:SF73">
    <property type="entry name" value="OS04G0448401 PROTEIN"/>
    <property type="match status" value="1"/>
</dbReference>
<evidence type="ECO:0000259" key="1">
    <source>
        <dbReference type="Pfam" id="PF13456"/>
    </source>
</evidence>
<dbReference type="Proteomes" id="UP000095767">
    <property type="component" value="Unassembled WGS sequence"/>
</dbReference>
<dbReference type="EMBL" id="LWDX02008026">
    <property type="protein sequence ID" value="OEL36765.1"/>
    <property type="molecule type" value="Genomic_DNA"/>
</dbReference>
<name>A0A1E5WH92_9POAL</name>
<evidence type="ECO:0000313" key="2">
    <source>
        <dbReference type="EMBL" id="OEL36765.1"/>
    </source>
</evidence>
<dbReference type="InterPro" id="IPR002156">
    <property type="entry name" value="RNaseH_domain"/>
</dbReference>
<dbReference type="OrthoDB" id="653202at2759"/>
<keyword evidence="3" id="KW-1185">Reference proteome</keyword>
<reference evidence="2 3" key="1">
    <citation type="submission" date="2016-09" db="EMBL/GenBank/DDBJ databases">
        <title>The draft genome of Dichanthelium oligosanthes: A C3 panicoid grass species.</title>
        <authorList>
            <person name="Studer A.J."/>
            <person name="Schnable J.C."/>
            <person name="Brutnell T.P."/>
        </authorList>
    </citation>
    <scope>NUCLEOTIDE SEQUENCE [LARGE SCALE GENOMIC DNA]</scope>
    <source>
        <strain evidence="3">cv. Kellogg 1175</strain>
        <tissue evidence="2">Leaf</tissue>
    </source>
</reference>